<protein>
    <submittedName>
        <fullName evidence="1">Uncharacterized protein</fullName>
    </submittedName>
</protein>
<gene>
    <name evidence="1" type="ORF">WR25_07240</name>
</gene>
<dbReference type="AlphaFoldDB" id="A0A2A2K5Z3"/>
<comment type="caution">
    <text evidence="1">The sequence shown here is derived from an EMBL/GenBank/DDBJ whole genome shotgun (WGS) entry which is preliminary data.</text>
</comment>
<proteinExistence type="predicted"/>
<organism evidence="1 2">
    <name type="scientific">Diploscapter pachys</name>
    <dbReference type="NCBI Taxonomy" id="2018661"/>
    <lineage>
        <taxon>Eukaryota</taxon>
        <taxon>Metazoa</taxon>
        <taxon>Ecdysozoa</taxon>
        <taxon>Nematoda</taxon>
        <taxon>Chromadorea</taxon>
        <taxon>Rhabditida</taxon>
        <taxon>Rhabditina</taxon>
        <taxon>Rhabditomorpha</taxon>
        <taxon>Rhabditoidea</taxon>
        <taxon>Rhabditidae</taxon>
        <taxon>Diploscapter</taxon>
    </lineage>
</organism>
<sequence length="148" mass="15440">MPGQHRDIVEHRQGDRGAPLDRVAADHHAHVNGALANAAHDIPGRALLQVDGDIGVIGEIAHQPALGRLECAEACDIHAHACPVSLFTVVEFGLEHFELAQDLAGMDQQPLTCQVSGKSIVGTGDLEPPASILPVTAGRAKPALVLPA</sequence>
<evidence type="ECO:0000313" key="1">
    <source>
        <dbReference type="EMBL" id="PAV69374.1"/>
    </source>
</evidence>
<dbReference type="EMBL" id="LIAE01009530">
    <property type="protein sequence ID" value="PAV69374.1"/>
    <property type="molecule type" value="Genomic_DNA"/>
</dbReference>
<accession>A0A2A2K5Z3</accession>
<reference evidence="1 2" key="1">
    <citation type="journal article" date="2017" name="Curr. Biol.">
        <title>Genome architecture and evolution of a unichromosomal asexual nematode.</title>
        <authorList>
            <person name="Fradin H."/>
            <person name="Zegar C."/>
            <person name="Gutwein M."/>
            <person name="Lucas J."/>
            <person name="Kovtun M."/>
            <person name="Corcoran D."/>
            <person name="Baugh L.R."/>
            <person name="Kiontke K."/>
            <person name="Gunsalus K."/>
            <person name="Fitch D.H."/>
            <person name="Piano F."/>
        </authorList>
    </citation>
    <scope>NUCLEOTIDE SEQUENCE [LARGE SCALE GENOMIC DNA]</scope>
    <source>
        <strain evidence="1">PF1309</strain>
    </source>
</reference>
<keyword evidence="2" id="KW-1185">Reference proteome</keyword>
<evidence type="ECO:0000313" key="2">
    <source>
        <dbReference type="Proteomes" id="UP000218231"/>
    </source>
</evidence>
<name>A0A2A2K5Z3_9BILA</name>
<dbReference type="Proteomes" id="UP000218231">
    <property type="component" value="Unassembled WGS sequence"/>
</dbReference>